<keyword evidence="1" id="KW-0677">Repeat</keyword>
<dbReference type="InterPro" id="IPR036770">
    <property type="entry name" value="Ankyrin_rpt-contain_sf"/>
</dbReference>
<feature type="repeat" description="ANK" evidence="3">
    <location>
        <begin position="108"/>
        <end position="140"/>
    </location>
</feature>
<dbReference type="PROSITE" id="PS50297">
    <property type="entry name" value="ANK_REP_REGION"/>
    <property type="match status" value="3"/>
</dbReference>
<dbReference type="PANTHER" id="PTHR24201:SF15">
    <property type="entry name" value="ANKYRIN REPEAT DOMAIN-CONTAINING PROTEIN 66"/>
    <property type="match status" value="1"/>
</dbReference>
<keyword evidence="2 3" id="KW-0040">ANK repeat</keyword>
<evidence type="ECO:0000256" key="4">
    <source>
        <dbReference type="SAM" id="MobiDB-lite"/>
    </source>
</evidence>
<dbReference type="EMBL" id="BAABGA010000067">
    <property type="protein sequence ID" value="GAA4464249.1"/>
    <property type="molecule type" value="Genomic_DNA"/>
</dbReference>
<dbReference type="SUPFAM" id="SSF48403">
    <property type="entry name" value="Ankyrin repeat"/>
    <property type="match status" value="1"/>
</dbReference>
<reference evidence="6" key="1">
    <citation type="journal article" date="2019" name="Int. J. Syst. Evol. Microbiol.">
        <title>The Global Catalogue of Microorganisms (GCM) 10K type strain sequencing project: providing services to taxonomists for standard genome sequencing and annotation.</title>
        <authorList>
            <consortium name="The Broad Institute Genomics Platform"/>
            <consortium name="The Broad Institute Genome Sequencing Center for Infectious Disease"/>
            <person name="Wu L."/>
            <person name="Ma J."/>
        </authorList>
    </citation>
    <scope>NUCLEOTIDE SEQUENCE [LARGE SCALE GENOMIC DNA]</scope>
    <source>
        <strain evidence="6">JCM 17759</strain>
    </source>
</reference>
<feature type="repeat" description="ANK" evidence="3">
    <location>
        <begin position="75"/>
        <end position="107"/>
    </location>
</feature>
<accession>A0ABP8NEH9</accession>
<comment type="caution">
    <text evidence="5">The sequence shown here is derived from an EMBL/GenBank/DDBJ whole genome shotgun (WGS) entry which is preliminary data.</text>
</comment>
<evidence type="ECO:0000313" key="5">
    <source>
        <dbReference type="EMBL" id="GAA4464249.1"/>
    </source>
</evidence>
<evidence type="ECO:0008006" key="7">
    <source>
        <dbReference type="Google" id="ProtNLM"/>
    </source>
</evidence>
<dbReference type="InterPro" id="IPR002110">
    <property type="entry name" value="Ankyrin_rpt"/>
</dbReference>
<feature type="region of interest" description="Disordered" evidence="4">
    <location>
        <begin position="228"/>
        <end position="250"/>
    </location>
</feature>
<name>A0ABP8NEH9_9BACT</name>
<gene>
    <name evidence="5" type="ORF">GCM10023156_50580</name>
</gene>
<dbReference type="Proteomes" id="UP001500840">
    <property type="component" value="Unassembled WGS sequence"/>
</dbReference>
<dbReference type="PANTHER" id="PTHR24201">
    <property type="entry name" value="ANK_REP_REGION DOMAIN-CONTAINING PROTEIN"/>
    <property type="match status" value="1"/>
</dbReference>
<protein>
    <recommendedName>
        <fullName evidence="7">Phosphocholine transferase AnkX</fullName>
    </recommendedName>
</protein>
<dbReference type="PROSITE" id="PS50088">
    <property type="entry name" value="ANK_REPEAT"/>
    <property type="match status" value="4"/>
</dbReference>
<evidence type="ECO:0000313" key="6">
    <source>
        <dbReference type="Proteomes" id="UP001500840"/>
    </source>
</evidence>
<sequence length="250" mass="27263">MAICQEMLPDYQLITAIESGCLDEFNEAVNRGATTAARDFNGRGVLEIAMRRGRQDMARRLIRDGADPNGAVGKRGDRLIHLASRTGNIGFLTILLDAGVDPNTTGNSRRTALHHVVKEKYEFMARILLDHHANPDATDDQGNTPLHIAAAKGYMPVIRLLLTHHATATISNNLLYTPIHNAAAEGHTVAVRKLLGHELSVNPRFESTDIISRVRRVAELHGQTETANALQLTEKGENQPFNCTGAPAPS</sequence>
<organism evidence="5 6">
    <name type="scientific">Novipirellula rosea</name>
    <dbReference type="NCBI Taxonomy" id="1031540"/>
    <lineage>
        <taxon>Bacteria</taxon>
        <taxon>Pseudomonadati</taxon>
        <taxon>Planctomycetota</taxon>
        <taxon>Planctomycetia</taxon>
        <taxon>Pirellulales</taxon>
        <taxon>Pirellulaceae</taxon>
        <taxon>Novipirellula</taxon>
    </lineage>
</organism>
<dbReference type="SMART" id="SM00248">
    <property type="entry name" value="ANK"/>
    <property type="match status" value="5"/>
</dbReference>
<proteinExistence type="predicted"/>
<keyword evidence="6" id="KW-1185">Reference proteome</keyword>
<dbReference type="Gene3D" id="1.25.40.20">
    <property type="entry name" value="Ankyrin repeat-containing domain"/>
    <property type="match status" value="2"/>
</dbReference>
<evidence type="ECO:0000256" key="3">
    <source>
        <dbReference type="PROSITE-ProRule" id="PRU00023"/>
    </source>
</evidence>
<dbReference type="InterPro" id="IPR050776">
    <property type="entry name" value="Ank_Repeat/CDKN_Inhibitor"/>
</dbReference>
<evidence type="ECO:0000256" key="1">
    <source>
        <dbReference type="ARBA" id="ARBA00022737"/>
    </source>
</evidence>
<evidence type="ECO:0000256" key="2">
    <source>
        <dbReference type="ARBA" id="ARBA00023043"/>
    </source>
</evidence>
<dbReference type="Pfam" id="PF12796">
    <property type="entry name" value="Ank_2"/>
    <property type="match status" value="1"/>
</dbReference>
<feature type="repeat" description="ANK" evidence="3">
    <location>
        <begin position="141"/>
        <end position="173"/>
    </location>
</feature>
<feature type="repeat" description="ANK" evidence="3">
    <location>
        <begin position="41"/>
        <end position="69"/>
    </location>
</feature>